<dbReference type="InterPro" id="IPR006009">
    <property type="entry name" value="GlcNAc_MurG"/>
</dbReference>
<feature type="domain" description="Glycosyltransferase family 28 N-terminal" evidence="13">
    <location>
        <begin position="15"/>
        <end position="161"/>
    </location>
</feature>
<evidence type="ECO:0000256" key="9">
    <source>
        <dbReference type="ARBA" id="ARBA00023316"/>
    </source>
</evidence>
<dbReference type="HAMAP" id="MF_00033">
    <property type="entry name" value="MurG"/>
    <property type="match status" value="1"/>
</dbReference>
<name>A0LLY2_SYNFM</name>
<dbReference type="STRING" id="335543.Sfum_2756"/>
<evidence type="ECO:0000259" key="13">
    <source>
        <dbReference type="Pfam" id="PF03033"/>
    </source>
</evidence>
<comment type="similarity">
    <text evidence="10">Belongs to the glycosyltransferase 28 family. MurG subfamily.</text>
</comment>
<dbReference type="PANTHER" id="PTHR21015:SF22">
    <property type="entry name" value="GLYCOSYLTRANSFERASE"/>
    <property type="match status" value="1"/>
</dbReference>
<evidence type="ECO:0000256" key="12">
    <source>
        <dbReference type="SAM" id="Phobius"/>
    </source>
</evidence>
<comment type="catalytic activity">
    <reaction evidence="10">
        <text>di-trans,octa-cis-undecaprenyl diphospho-N-acetyl-alpha-D-muramoyl-L-alanyl-D-glutamyl-meso-2,6-diaminopimeloyl-D-alanyl-D-alanine + UDP-N-acetyl-alpha-D-glucosamine = di-trans,octa-cis-undecaprenyl diphospho-[N-acetyl-alpha-D-glucosaminyl-(1-&gt;4)]-N-acetyl-alpha-D-muramoyl-L-alanyl-D-glutamyl-meso-2,6-diaminopimeloyl-D-alanyl-D-alanine + UDP + H(+)</text>
        <dbReference type="Rhea" id="RHEA:31227"/>
        <dbReference type="ChEBI" id="CHEBI:15378"/>
        <dbReference type="ChEBI" id="CHEBI:57705"/>
        <dbReference type="ChEBI" id="CHEBI:58223"/>
        <dbReference type="ChEBI" id="CHEBI:61387"/>
        <dbReference type="ChEBI" id="CHEBI:61388"/>
        <dbReference type="EC" id="2.4.1.227"/>
    </reaction>
</comment>
<evidence type="ECO:0000256" key="5">
    <source>
        <dbReference type="ARBA" id="ARBA00022960"/>
    </source>
</evidence>
<dbReference type="EMBL" id="CP000478">
    <property type="protein sequence ID" value="ABK18434.1"/>
    <property type="molecule type" value="Genomic_DNA"/>
</dbReference>
<sequence>MSARWRRLASRESRVLLSGGGTGGHVNPALAIAEEIGNRDPNTRFLYVGVRGKAETVIVKRVGYPLVFVSTEGFPGFRPSLRSLRFFCRLSLGVLQSFFILFRFAPKWVIATGGYVSAPVIVAALVLRAFRLAPTRVYLHEQNSIPGQLNAVLGRWVDRVLLTFPQTLSFFPKNGVVVGYPIRHSISPKVREEALGNLSFTVPEGKRVVFAFGGSQGARTINRSLIDALRYLLPHRERLFIIHGTGLARTRDYDAAKDTEDRLNALLSEEERGLLEGFYTRQDYFHNIADVYSISDLIVCRSGAGSLNEISRMGKPALLIPKANLPGDHQVMNARTMKHAGAAEMLFEDTVMEDGNLIEKLDGRVLAEKILRLLNDSERLEAMAVRTGHFLRRHATQRIMSELYGDLSYNNGAGSESVPFKPLLGNQRVLQLLGRTYAGADGKYDPLAAVGDEDDLVYYRHRAAALLSNRAWQDRNLGVKLIGLTLYREKIPTLLDMLADRTPASRMKRLFGGDYEQVGFIRRNIVQALQVLDQFDPEIERHLLQAMKDPYFEVRSQACIAAAHFGKHLVGKETWLDALLEALHDNCFEVVTEAAKALGEVGVDHRASDVLLRLRESHYWQVRDAALKGLKRLLDRGIVSPSVSLMSDMSSFILTATDFRPHFTIKETYKTVRNCCNERLAGPSPVSAETSSKEAKRERQS</sequence>
<evidence type="ECO:0000256" key="11">
    <source>
        <dbReference type="SAM" id="MobiDB-lite"/>
    </source>
</evidence>
<evidence type="ECO:0000313" key="15">
    <source>
        <dbReference type="EMBL" id="ABK18434.1"/>
    </source>
</evidence>
<feature type="domain" description="Glycosyl transferase family 28 C-terminal" evidence="14">
    <location>
        <begin position="208"/>
        <end position="386"/>
    </location>
</feature>
<dbReference type="Pfam" id="PF13646">
    <property type="entry name" value="HEAT_2"/>
    <property type="match status" value="1"/>
</dbReference>
<evidence type="ECO:0000256" key="1">
    <source>
        <dbReference type="ARBA" id="ARBA00022475"/>
    </source>
</evidence>
<dbReference type="SUPFAM" id="SSF48371">
    <property type="entry name" value="ARM repeat"/>
    <property type="match status" value="1"/>
</dbReference>
<evidence type="ECO:0000256" key="3">
    <source>
        <dbReference type="ARBA" id="ARBA00022676"/>
    </source>
</evidence>
<dbReference type="InterPro" id="IPR004276">
    <property type="entry name" value="GlycoTrans_28_N"/>
</dbReference>
<dbReference type="Gene3D" id="1.25.10.10">
    <property type="entry name" value="Leucine-rich Repeat Variant"/>
    <property type="match status" value="1"/>
</dbReference>
<keyword evidence="6 10" id="KW-0573">Peptidoglycan synthesis</keyword>
<keyword evidence="7 10" id="KW-0472">Membrane</keyword>
<gene>
    <name evidence="10" type="primary">murG</name>
    <name evidence="15" type="ordered locus">Sfum_2756</name>
</gene>
<feature type="region of interest" description="Disordered" evidence="11">
    <location>
        <begin position="680"/>
        <end position="701"/>
    </location>
</feature>
<dbReference type="GO" id="GO:0051301">
    <property type="term" value="P:cell division"/>
    <property type="evidence" value="ECO:0007669"/>
    <property type="project" value="UniProtKB-KW"/>
</dbReference>
<dbReference type="GO" id="GO:0005886">
    <property type="term" value="C:plasma membrane"/>
    <property type="evidence" value="ECO:0007669"/>
    <property type="project" value="UniProtKB-SubCell"/>
</dbReference>
<dbReference type="SUPFAM" id="SSF53756">
    <property type="entry name" value="UDP-Glycosyltransferase/glycogen phosphorylase"/>
    <property type="match status" value="1"/>
</dbReference>
<feature type="binding site" evidence="10">
    <location>
        <begin position="22"/>
        <end position="24"/>
    </location>
    <ligand>
        <name>UDP-N-acetyl-alpha-D-glucosamine</name>
        <dbReference type="ChEBI" id="CHEBI:57705"/>
    </ligand>
</feature>
<keyword evidence="1 10" id="KW-1003">Cell membrane</keyword>
<evidence type="ECO:0000259" key="14">
    <source>
        <dbReference type="Pfam" id="PF04101"/>
    </source>
</evidence>
<keyword evidence="10" id="KW-0997">Cell inner membrane</keyword>
<dbReference type="InterPro" id="IPR007235">
    <property type="entry name" value="Glyco_trans_28_C"/>
</dbReference>
<feature type="binding site" evidence="10">
    <location>
        <position position="183"/>
    </location>
    <ligand>
        <name>UDP-N-acetyl-alpha-D-glucosamine</name>
        <dbReference type="ChEBI" id="CHEBI:57705"/>
    </ligand>
</feature>
<dbReference type="eggNOG" id="COG0707">
    <property type="taxonomic scope" value="Bacteria"/>
</dbReference>
<keyword evidence="3 10" id="KW-0328">Glycosyltransferase</keyword>
<dbReference type="HOGENOM" id="CLU_393248_0_0_7"/>
<comment type="subcellular location">
    <subcellularLocation>
        <location evidence="10">Cell inner membrane</location>
        <topology evidence="10">Peripheral membrane protein</topology>
        <orientation evidence="10">Cytoplasmic side</orientation>
    </subcellularLocation>
</comment>
<comment type="function">
    <text evidence="10">Cell wall formation. Catalyzes the transfer of a GlcNAc subunit on undecaprenyl-pyrophosphoryl-MurNAc-pentapeptide (lipid intermediate I) to form undecaprenyl-pyrophosphoryl-MurNAc-(pentapeptide)GlcNAc (lipid intermediate II).</text>
</comment>
<keyword evidence="8 10" id="KW-0131">Cell cycle</keyword>
<keyword evidence="12" id="KW-0812">Transmembrane</keyword>
<dbReference type="InParanoid" id="A0LLY2"/>
<feature type="transmembrane region" description="Helical" evidence="12">
    <location>
        <begin position="108"/>
        <end position="130"/>
    </location>
</feature>
<evidence type="ECO:0000256" key="8">
    <source>
        <dbReference type="ARBA" id="ARBA00023306"/>
    </source>
</evidence>
<feature type="binding site" evidence="10">
    <location>
        <position position="143"/>
    </location>
    <ligand>
        <name>UDP-N-acetyl-alpha-D-glucosamine</name>
        <dbReference type="ChEBI" id="CHEBI:57705"/>
    </ligand>
</feature>
<dbReference type="EC" id="2.4.1.227" evidence="10"/>
<dbReference type="Pfam" id="PF04101">
    <property type="entry name" value="Glyco_tran_28_C"/>
    <property type="match status" value="1"/>
</dbReference>
<dbReference type="AlphaFoldDB" id="A0LLY2"/>
<dbReference type="InterPro" id="IPR016024">
    <property type="entry name" value="ARM-type_fold"/>
</dbReference>
<dbReference type="GO" id="GO:0008360">
    <property type="term" value="P:regulation of cell shape"/>
    <property type="evidence" value="ECO:0007669"/>
    <property type="project" value="UniProtKB-KW"/>
</dbReference>
<dbReference type="UniPathway" id="UPA00219"/>
<keyword evidence="2 10" id="KW-0132">Cell division</keyword>
<dbReference type="CAZy" id="GT28">
    <property type="family name" value="Glycosyltransferase Family 28"/>
</dbReference>
<reference evidence="15 16" key="1">
    <citation type="submission" date="2006-10" db="EMBL/GenBank/DDBJ databases">
        <title>Complete sequence of Syntrophobacter fumaroxidans MPOB.</title>
        <authorList>
            <consortium name="US DOE Joint Genome Institute"/>
            <person name="Copeland A."/>
            <person name="Lucas S."/>
            <person name="Lapidus A."/>
            <person name="Barry K."/>
            <person name="Detter J.C."/>
            <person name="Glavina del Rio T."/>
            <person name="Hammon N."/>
            <person name="Israni S."/>
            <person name="Pitluck S."/>
            <person name="Goltsman E.G."/>
            <person name="Martinez M."/>
            <person name="Schmutz J."/>
            <person name="Larimer F."/>
            <person name="Land M."/>
            <person name="Hauser L."/>
            <person name="Kyrpides N."/>
            <person name="Kim E."/>
            <person name="Boone D.R."/>
            <person name="Brockman F."/>
            <person name="Culley D."/>
            <person name="Ferry J."/>
            <person name="Gunsalus R."/>
            <person name="McInerney M.J."/>
            <person name="Morrison M."/>
            <person name="Plugge C."/>
            <person name="Rohlin L."/>
            <person name="Scholten J."/>
            <person name="Sieber J."/>
            <person name="Stams A.J.M."/>
            <person name="Worm P."/>
            <person name="Henstra A.M."/>
            <person name="Richardson P."/>
        </authorList>
    </citation>
    <scope>NUCLEOTIDE SEQUENCE [LARGE SCALE GENOMIC DNA]</scope>
    <source>
        <strain evidence="16">DSM 10017 / MPOB</strain>
    </source>
</reference>
<keyword evidence="5 10" id="KW-0133">Cell shape</keyword>
<dbReference type="GO" id="GO:0009252">
    <property type="term" value="P:peptidoglycan biosynthetic process"/>
    <property type="evidence" value="ECO:0007669"/>
    <property type="project" value="UniProtKB-UniRule"/>
</dbReference>
<feature type="binding site" evidence="10">
    <location>
        <position position="215"/>
    </location>
    <ligand>
        <name>UDP-N-acetyl-alpha-D-glucosamine</name>
        <dbReference type="ChEBI" id="CHEBI:57705"/>
    </ligand>
</feature>
<dbReference type="GO" id="GO:0071555">
    <property type="term" value="P:cell wall organization"/>
    <property type="evidence" value="ECO:0007669"/>
    <property type="project" value="UniProtKB-KW"/>
</dbReference>
<organism evidence="15 16">
    <name type="scientific">Syntrophobacter fumaroxidans (strain DSM 10017 / MPOB)</name>
    <dbReference type="NCBI Taxonomy" id="335543"/>
    <lineage>
        <taxon>Bacteria</taxon>
        <taxon>Pseudomonadati</taxon>
        <taxon>Thermodesulfobacteriota</taxon>
        <taxon>Syntrophobacteria</taxon>
        <taxon>Syntrophobacterales</taxon>
        <taxon>Syntrophobacteraceae</taxon>
        <taxon>Syntrophobacter</taxon>
    </lineage>
</organism>
<keyword evidence="4 10" id="KW-0808">Transferase</keyword>
<comment type="caution">
    <text evidence="10">Lacks conserved residue(s) required for the propagation of feature annotation.</text>
</comment>
<evidence type="ECO:0000256" key="6">
    <source>
        <dbReference type="ARBA" id="ARBA00022984"/>
    </source>
</evidence>
<dbReference type="eggNOG" id="COG1413">
    <property type="taxonomic scope" value="Bacteria"/>
</dbReference>
<evidence type="ECO:0000256" key="2">
    <source>
        <dbReference type="ARBA" id="ARBA00022618"/>
    </source>
</evidence>
<dbReference type="Pfam" id="PF03033">
    <property type="entry name" value="Glyco_transf_28"/>
    <property type="match status" value="1"/>
</dbReference>
<keyword evidence="16" id="KW-1185">Reference proteome</keyword>
<dbReference type="PANTHER" id="PTHR21015">
    <property type="entry name" value="UDP-N-ACETYLGLUCOSAMINE--N-ACETYLMURAMYL-(PENTAPEPTIDE) PYROPHOSPHORYL-UNDECAPRENOL N-ACETYLGLUCOSAMINE TRANSFERASE 1"/>
    <property type="match status" value="1"/>
</dbReference>
<evidence type="ECO:0000256" key="10">
    <source>
        <dbReference type="HAMAP-Rule" id="MF_00033"/>
    </source>
</evidence>
<evidence type="ECO:0000256" key="7">
    <source>
        <dbReference type="ARBA" id="ARBA00023136"/>
    </source>
</evidence>
<dbReference type="InterPro" id="IPR011989">
    <property type="entry name" value="ARM-like"/>
</dbReference>
<comment type="pathway">
    <text evidence="10">Cell wall biogenesis; peptidoglycan biosynthesis.</text>
</comment>
<dbReference type="Gene3D" id="3.40.50.2000">
    <property type="entry name" value="Glycogen Phosphorylase B"/>
    <property type="match status" value="2"/>
</dbReference>
<dbReference type="KEGG" id="sfu:Sfum_2756"/>
<evidence type="ECO:0000256" key="4">
    <source>
        <dbReference type="ARBA" id="ARBA00022679"/>
    </source>
</evidence>
<evidence type="ECO:0000313" key="16">
    <source>
        <dbReference type="Proteomes" id="UP000001784"/>
    </source>
</evidence>
<feature type="binding site" evidence="10">
    <location>
        <position position="330"/>
    </location>
    <ligand>
        <name>UDP-N-acetyl-alpha-D-glucosamine</name>
        <dbReference type="ChEBI" id="CHEBI:57705"/>
    </ligand>
</feature>
<dbReference type="GO" id="GO:0051991">
    <property type="term" value="F:UDP-N-acetyl-D-glucosamine:N-acetylmuramoyl-L-alanyl-D-glutamyl-meso-2,6-diaminopimelyl-D-alanyl-D-alanine-diphosphoundecaprenol 4-beta-N-acetylglucosaminlytransferase activity"/>
    <property type="evidence" value="ECO:0007669"/>
    <property type="project" value="RHEA"/>
</dbReference>
<accession>A0LLY2</accession>
<dbReference type="GO" id="GO:0005975">
    <property type="term" value="P:carbohydrate metabolic process"/>
    <property type="evidence" value="ECO:0007669"/>
    <property type="project" value="InterPro"/>
</dbReference>
<dbReference type="GO" id="GO:0050511">
    <property type="term" value="F:undecaprenyldiphospho-muramoylpentapeptide beta-N-acetylglucosaminyltransferase activity"/>
    <property type="evidence" value="ECO:0007669"/>
    <property type="project" value="UniProtKB-UniRule"/>
</dbReference>
<dbReference type="Proteomes" id="UP000001784">
    <property type="component" value="Chromosome"/>
</dbReference>
<keyword evidence="9 10" id="KW-0961">Cell wall biogenesis/degradation</keyword>
<dbReference type="CDD" id="cd03785">
    <property type="entry name" value="GT28_MurG"/>
    <property type="match status" value="1"/>
</dbReference>
<feature type="compositionally biased region" description="Basic and acidic residues" evidence="11">
    <location>
        <begin position="691"/>
        <end position="701"/>
    </location>
</feature>
<proteinExistence type="inferred from homology"/>
<keyword evidence="12" id="KW-1133">Transmembrane helix</keyword>
<protein>
    <recommendedName>
        <fullName evidence="10">UDP-N-acetylglucosamine--N-acetylmuramyl-(pentapeptide) pyrophosphoryl-undecaprenol N-acetylglucosamine transferase</fullName>
        <ecNumber evidence="10">2.4.1.227</ecNumber>
    </recommendedName>
    <alternativeName>
        <fullName evidence="10">Undecaprenyl-PP-MurNAc-pentapeptide-UDPGlcNAc GlcNAc transferase</fullName>
    </alternativeName>
</protein>